<organism evidence="3 4">
    <name type="scientific">Cylindrodendrum hubeiense</name>
    <dbReference type="NCBI Taxonomy" id="595255"/>
    <lineage>
        <taxon>Eukaryota</taxon>
        <taxon>Fungi</taxon>
        <taxon>Dikarya</taxon>
        <taxon>Ascomycota</taxon>
        <taxon>Pezizomycotina</taxon>
        <taxon>Sordariomycetes</taxon>
        <taxon>Hypocreomycetidae</taxon>
        <taxon>Hypocreales</taxon>
        <taxon>Nectriaceae</taxon>
        <taxon>Cylindrodendrum</taxon>
    </lineage>
</organism>
<dbReference type="Proteomes" id="UP000722485">
    <property type="component" value="Unassembled WGS sequence"/>
</dbReference>
<dbReference type="Pfam" id="PF07859">
    <property type="entry name" value="Abhydrolase_3"/>
    <property type="match status" value="1"/>
</dbReference>
<dbReference type="EMBL" id="JAANBB010000065">
    <property type="protein sequence ID" value="KAF7552170.1"/>
    <property type="molecule type" value="Genomic_DNA"/>
</dbReference>
<dbReference type="InterPro" id="IPR029058">
    <property type="entry name" value="AB_hydrolase_fold"/>
</dbReference>
<feature type="domain" description="Alpha/beta hydrolase fold-3" evidence="2">
    <location>
        <begin position="42"/>
        <end position="271"/>
    </location>
</feature>
<evidence type="ECO:0000313" key="4">
    <source>
        <dbReference type="Proteomes" id="UP000722485"/>
    </source>
</evidence>
<name>A0A9P5HAM4_9HYPO</name>
<evidence type="ECO:0000259" key="2">
    <source>
        <dbReference type="Pfam" id="PF07859"/>
    </source>
</evidence>
<dbReference type="PANTHER" id="PTHR48081:SF31">
    <property type="entry name" value="STERYL ACETYL HYDROLASE MUG81-RELATED"/>
    <property type="match status" value="1"/>
</dbReference>
<sequence length="299" mass="32903">MNLKEEAVYAFPSRLSIDIEPLEEGNSSLLWVGDRHRAKKVVLLFHGGGFITPLLPGHLEICWRACVGAGIEMGTEVAVAVLEYTLYPSATYPTQLRQAASGLSHLISSGFLPQDIIICGDSAGGNLAAQLLCHIVRPHPDAVPIQLATPLAASFFISPWLSKYTNDRSYAENGSIDMVSAASVGNTVKQLCGYPDMEVEKNELASRAFPLDMEVPCYEGLSSATSQIHVTVGYNEVFRDQCTLYVRQVRQFNPGMKVQLDIQEKLAHDFILLEGLEERTGECMEAMKAWMKPLLIDKV</sequence>
<dbReference type="GO" id="GO:0016787">
    <property type="term" value="F:hydrolase activity"/>
    <property type="evidence" value="ECO:0007669"/>
    <property type="project" value="UniProtKB-KW"/>
</dbReference>
<dbReference type="Gene3D" id="3.40.50.1820">
    <property type="entry name" value="alpha/beta hydrolase"/>
    <property type="match status" value="1"/>
</dbReference>
<dbReference type="InterPro" id="IPR013094">
    <property type="entry name" value="AB_hydrolase_3"/>
</dbReference>
<dbReference type="PANTHER" id="PTHR48081">
    <property type="entry name" value="AB HYDROLASE SUPERFAMILY PROTEIN C4A8.06C"/>
    <property type="match status" value="1"/>
</dbReference>
<evidence type="ECO:0000256" key="1">
    <source>
        <dbReference type="ARBA" id="ARBA00022801"/>
    </source>
</evidence>
<dbReference type="OrthoDB" id="2152029at2759"/>
<keyword evidence="1" id="KW-0378">Hydrolase</keyword>
<dbReference type="AlphaFoldDB" id="A0A9P5HAM4"/>
<protein>
    <recommendedName>
        <fullName evidence="2">Alpha/beta hydrolase fold-3 domain-containing protein</fullName>
    </recommendedName>
</protein>
<proteinExistence type="predicted"/>
<accession>A0A9P5HAM4</accession>
<comment type="caution">
    <text evidence="3">The sequence shown here is derived from an EMBL/GenBank/DDBJ whole genome shotgun (WGS) entry which is preliminary data.</text>
</comment>
<reference evidence="3" key="1">
    <citation type="submission" date="2020-03" db="EMBL/GenBank/DDBJ databases">
        <title>Draft Genome Sequence of Cylindrodendrum hubeiense.</title>
        <authorList>
            <person name="Buettner E."/>
            <person name="Kellner H."/>
        </authorList>
    </citation>
    <scope>NUCLEOTIDE SEQUENCE</scope>
    <source>
        <strain evidence="3">IHI 201604</strain>
    </source>
</reference>
<gene>
    <name evidence="3" type="ORF">G7Z17_g4495</name>
</gene>
<dbReference type="SUPFAM" id="SSF53474">
    <property type="entry name" value="alpha/beta-Hydrolases"/>
    <property type="match status" value="1"/>
</dbReference>
<dbReference type="InterPro" id="IPR050300">
    <property type="entry name" value="GDXG_lipolytic_enzyme"/>
</dbReference>
<keyword evidence="4" id="KW-1185">Reference proteome</keyword>
<evidence type="ECO:0000313" key="3">
    <source>
        <dbReference type="EMBL" id="KAF7552170.1"/>
    </source>
</evidence>